<sequence length="138" mass="14805">MTALGPFLFGAPWALAALIALPVIWWILRATPPAPKDVELPSMRILEGMEPKEETPARTPWWVWLIRTLAVTAAIVGLSQPVYAPGAKTESVEGSGPLLIVIDNGWPSAPRWSELVNAATATLDSGNHDAPVHLLLTA</sequence>
<evidence type="ECO:0000256" key="1">
    <source>
        <dbReference type="SAM" id="Phobius"/>
    </source>
</evidence>
<keyword evidence="1" id="KW-1133">Transmembrane helix</keyword>
<dbReference type="InterPro" id="IPR011933">
    <property type="entry name" value="Double_TM_dom"/>
</dbReference>
<dbReference type="AlphaFoldDB" id="A0A3B9GUK6"/>
<dbReference type="Proteomes" id="UP000259610">
    <property type="component" value="Unassembled WGS sequence"/>
</dbReference>
<dbReference type="NCBIfam" id="TIGR02226">
    <property type="entry name" value="two_anch"/>
    <property type="match status" value="1"/>
</dbReference>
<dbReference type="InterPro" id="IPR024163">
    <property type="entry name" value="Aerotolerance_reg_N"/>
</dbReference>
<evidence type="ECO:0000313" key="3">
    <source>
        <dbReference type="EMBL" id="HAE26129.1"/>
    </source>
</evidence>
<name>A0A3B9GUK6_9PROT</name>
<dbReference type="PANTHER" id="PTHR37464:SF1">
    <property type="entry name" value="BLL2463 PROTEIN"/>
    <property type="match status" value="1"/>
</dbReference>
<accession>A0A3B9GUK6</accession>
<protein>
    <recommendedName>
        <fullName evidence="2">Aerotolerance regulator N-terminal domain-containing protein</fullName>
    </recommendedName>
</protein>
<reference evidence="3 4" key="1">
    <citation type="journal article" date="2018" name="Nat. Biotechnol.">
        <title>A standardized bacterial taxonomy based on genome phylogeny substantially revises the tree of life.</title>
        <authorList>
            <person name="Parks D.H."/>
            <person name="Chuvochina M."/>
            <person name="Waite D.W."/>
            <person name="Rinke C."/>
            <person name="Skarshewski A."/>
            <person name="Chaumeil P.A."/>
            <person name="Hugenholtz P."/>
        </authorList>
    </citation>
    <scope>NUCLEOTIDE SEQUENCE [LARGE SCALE GENOMIC DNA]</scope>
    <source>
        <strain evidence="3">UBA8733</strain>
    </source>
</reference>
<evidence type="ECO:0000259" key="2">
    <source>
        <dbReference type="Pfam" id="PF07584"/>
    </source>
</evidence>
<feature type="non-terminal residue" evidence="3">
    <location>
        <position position="138"/>
    </location>
</feature>
<gene>
    <name evidence="3" type="ORF">DCG58_03125</name>
</gene>
<dbReference type="Pfam" id="PF07584">
    <property type="entry name" value="BatA"/>
    <property type="match status" value="1"/>
</dbReference>
<proteinExistence type="predicted"/>
<feature type="domain" description="Aerotolerance regulator N-terminal" evidence="2">
    <location>
        <begin position="9"/>
        <end position="81"/>
    </location>
</feature>
<evidence type="ECO:0000313" key="4">
    <source>
        <dbReference type="Proteomes" id="UP000259610"/>
    </source>
</evidence>
<dbReference type="PANTHER" id="PTHR37464">
    <property type="entry name" value="BLL2463 PROTEIN"/>
    <property type="match status" value="1"/>
</dbReference>
<dbReference type="EMBL" id="DMAN01000064">
    <property type="protein sequence ID" value="HAE26129.1"/>
    <property type="molecule type" value="Genomic_DNA"/>
</dbReference>
<comment type="caution">
    <text evidence="3">The sequence shown here is derived from an EMBL/GenBank/DDBJ whole genome shotgun (WGS) entry which is preliminary data.</text>
</comment>
<keyword evidence="1" id="KW-0472">Membrane</keyword>
<feature type="transmembrane region" description="Helical" evidence="1">
    <location>
        <begin position="7"/>
        <end position="28"/>
    </location>
</feature>
<keyword evidence="1" id="KW-0812">Transmembrane</keyword>
<organism evidence="3 4">
    <name type="scientific">Hyphomonas adhaerens</name>
    <dbReference type="NCBI Taxonomy" id="81029"/>
    <lineage>
        <taxon>Bacteria</taxon>
        <taxon>Pseudomonadati</taxon>
        <taxon>Pseudomonadota</taxon>
        <taxon>Alphaproteobacteria</taxon>
        <taxon>Hyphomonadales</taxon>
        <taxon>Hyphomonadaceae</taxon>
        <taxon>Hyphomonas</taxon>
    </lineage>
</organism>